<dbReference type="STRING" id="857340.A0A086T3G7"/>
<evidence type="ECO:0000256" key="12">
    <source>
        <dbReference type="SAM" id="SignalP"/>
    </source>
</evidence>
<organism evidence="14 15">
    <name type="scientific">Hapsidospora chrysogenum (strain ATCC 11550 / CBS 779.69 / DSM 880 / IAM 14645 / JCM 23072 / IMI 49137)</name>
    <name type="common">Acremonium chrysogenum</name>
    <dbReference type="NCBI Taxonomy" id="857340"/>
    <lineage>
        <taxon>Eukaryota</taxon>
        <taxon>Fungi</taxon>
        <taxon>Dikarya</taxon>
        <taxon>Ascomycota</taxon>
        <taxon>Pezizomycotina</taxon>
        <taxon>Sordariomycetes</taxon>
        <taxon>Hypocreomycetidae</taxon>
        <taxon>Hypocreales</taxon>
        <taxon>Bionectriaceae</taxon>
        <taxon>Hapsidospora</taxon>
    </lineage>
</organism>
<reference evidence="15" key="1">
    <citation type="journal article" date="2014" name="Genome Announc.">
        <title>Genome sequence and annotation of Acremonium chrysogenum, producer of the beta-lactam antibiotic cephalosporin C.</title>
        <authorList>
            <person name="Terfehr D."/>
            <person name="Dahlmann T.A."/>
            <person name="Specht T."/>
            <person name="Zadra I."/>
            <person name="Kuernsteiner H."/>
            <person name="Kueck U."/>
        </authorList>
    </citation>
    <scope>NUCLEOTIDE SEQUENCE [LARGE SCALE GENOMIC DNA]</scope>
    <source>
        <strain evidence="15">ATCC 11550 / CBS 779.69 / DSM 880 / IAM 14645 / JCM 23072 / IMI 49137</strain>
    </source>
</reference>
<dbReference type="HOGENOM" id="CLU_063084_4_3_1"/>
<sequence length="156" mass="15449">MRNPALTAVAFTGATVLAAGAGAGADILELQKKLPACSIECIAEGALQFGCDITDLDCQCSQVQEINKEVAPCLVNKGGCSFAEITETASMVADICRANAGLSSAAQSSDKSSSTSSTVAPSKTPDDASSRQRPGITGVVVAVSAAAAAAVVAALV</sequence>
<feature type="region of interest" description="Disordered" evidence="10">
    <location>
        <begin position="106"/>
        <end position="133"/>
    </location>
</feature>
<comment type="caution">
    <text evidence="9">Lacks conserved residue(s) required for the propagation of feature annotation.</text>
</comment>
<keyword evidence="9" id="KW-0349">Heme</keyword>
<accession>A0A086T3G7</accession>
<dbReference type="PROSITE" id="PS52012">
    <property type="entry name" value="CFEM"/>
    <property type="match status" value="1"/>
</dbReference>
<dbReference type="Pfam" id="PF05730">
    <property type="entry name" value="CFEM"/>
    <property type="match status" value="1"/>
</dbReference>
<feature type="signal peptide" evidence="12">
    <location>
        <begin position="1"/>
        <end position="25"/>
    </location>
</feature>
<comment type="caution">
    <text evidence="14">The sequence shown here is derived from an EMBL/GenBank/DDBJ whole genome shotgun (WGS) entry which is preliminary data.</text>
</comment>
<dbReference type="GO" id="GO:0005576">
    <property type="term" value="C:extracellular region"/>
    <property type="evidence" value="ECO:0007669"/>
    <property type="project" value="UniProtKB-SubCell"/>
</dbReference>
<name>A0A086T3G7_HAPC1</name>
<evidence type="ECO:0000256" key="3">
    <source>
        <dbReference type="ARBA" id="ARBA00010031"/>
    </source>
</evidence>
<keyword evidence="15" id="KW-1185">Reference proteome</keyword>
<evidence type="ECO:0000313" key="14">
    <source>
        <dbReference type="EMBL" id="KFH43899.1"/>
    </source>
</evidence>
<protein>
    <recommendedName>
        <fullName evidence="13">CFEM domain-containing protein</fullName>
    </recommendedName>
</protein>
<dbReference type="OrthoDB" id="3767534at2759"/>
<evidence type="ECO:0000256" key="6">
    <source>
        <dbReference type="ARBA" id="ARBA00022729"/>
    </source>
</evidence>
<evidence type="ECO:0000256" key="5">
    <source>
        <dbReference type="ARBA" id="ARBA00022622"/>
    </source>
</evidence>
<comment type="subcellular location">
    <subcellularLocation>
        <location evidence="1">Membrane</location>
        <topology evidence="1">Lipid-anchor</topology>
        <topology evidence="1">GPI-anchor</topology>
    </subcellularLocation>
    <subcellularLocation>
        <location evidence="2">Secreted</location>
    </subcellularLocation>
</comment>
<keyword evidence="8" id="KW-0449">Lipoprotein</keyword>
<dbReference type="EMBL" id="JPKY01000059">
    <property type="protein sequence ID" value="KFH43899.1"/>
    <property type="molecule type" value="Genomic_DNA"/>
</dbReference>
<feature type="disulfide bond" evidence="9">
    <location>
        <begin position="51"/>
        <end position="58"/>
    </location>
</feature>
<feature type="chain" id="PRO_5001815387" description="CFEM domain-containing protein" evidence="12">
    <location>
        <begin position="26"/>
        <end position="156"/>
    </location>
</feature>
<keyword evidence="5" id="KW-0336">GPI-anchor</keyword>
<keyword evidence="11" id="KW-1133">Transmembrane helix</keyword>
<evidence type="ECO:0000259" key="13">
    <source>
        <dbReference type="PROSITE" id="PS52012"/>
    </source>
</evidence>
<dbReference type="GO" id="GO:0098552">
    <property type="term" value="C:side of membrane"/>
    <property type="evidence" value="ECO:0007669"/>
    <property type="project" value="UniProtKB-KW"/>
</dbReference>
<keyword evidence="11" id="KW-0472">Membrane</keyword>
<keyword evidence="4" id="KW-0964">Secreted</keyword>
<keyword evidence="11" id="KW-0812">Transmembrane</keyword>
<dbReference type="SMART" id="SM00747">
    <property type="entry name" value="CFEM"/>
    <property type="match status" value="1"/>
</dbReference>
<keyword evidence="9" id="KW-0408">Iron</keyword>
<feature type="transmembrane region" description="Helical" evidence="11">
    <location>
        <begin position="135"/>
        <end position="155"/>
    </location>
</feature>
<dbReference type="GO" id="GO:0046872">
    <property type="term" value="F:metal ion binding"/>
    <property type="evidence" value="ECO:0007669"/>
    <property type="project" value="UniProtKB-UniRule"/>
</dbReference>
<evidence type="ECO:0000256" key="9">
    <source>
        <dbReference type="PROSITE-ProRule" id="PRU01356"/>
    </source>
</evidence>
<evidence type="ECO:0000313" key="15">
    <source>
        <dbReference type="Proteomes" id="UP000029964"/>
    </source>
</evidence>
<dbReference type="Proteomes" id="UP000029964">
    <property type="component" value="Unassembled WGS sequence"/>
</dbReference>
<keyword evidence="7 9" id="KW-1015">Disulfide bond</keyword>
<gene>
    <name evidence="14" type="ORF">ACRE_053420</name>
</gene>
<keyword evidence="9" id="KW-0479">Metal-binding</keyword>
<evidence type="ECO:0000256" key="8">
    <source>
        <dbReference type="ARBA" id="ARBA00023288"/>
    </source>
</evidence>
<feature type="compositionally biased region" description="Low complexity" evidence="10">
    <location>
        <begin position="106"/>
        <end position="123"/>
    </location>
</feature>
<evidence type="ECO:0000256" key="4">
    <source>
        <dbReference type="ARBA" id="ARBA00022525"/>
    </source>
</evidence>
<proteinExistence type="inferred from homology"/>
<evidence type="ECO:0000256" key="10">
    <source>
        <dbReference type="SAM" id="MobiDB-lite"/>
    </source>
</evidence>
<feature type="binding site" description="axial binding residue" evidence="9">
    <location>
        <position position="55"/>
    </location>
    <ligand>
        <name>heme</name>
        <dbReference type="ChEBI" id="CHEBI:30413"/>
    </ligand>
    <ligandPart>
        <name>Fe</name>
        <dbReference type="ChEBI" id="CHEBI:18248"/>
    </ligandPart>
</feature>
<evidence type="ECO:0000256" key="2">
    <source>
        <dbReference type="ARBA" id="ARBA00004613"/>
    </source>
</evidence>
<keyword evidence="5" id="KW-0325">Glycoprotein</keyword>
<evidence type="ECO:0000256" key="1">
    <source>
        <dbReference type="ARBA" id="ARBA00004589"/>
    </source>
</evidence>
<evidence type="ECO:0000256" key="7">
    <source>
        <dbReference type="ARBA" id="ARBA00023157"/>
    </source>
</evidence>
<dbReference type="AlphaFoldDB" id="A0A086T3G7"/>
<evidence type="ECO:0000256" key="11">
    <source>
        <dbReference type="SAM" id="Phobius"/>
    </source>
</evidence>
<comment type="similarity">
    <text evidence="3">Belongs to the RBT5 family.</text>
</comment>
<feature type="domain" description="CFEM" evidence="13">
    <location>
        <begin position="9"/>
        <end position="123"/>
    </location>
</feature>
<keyword evidence="6 12" id="KW-0732">Signal</keyword>
<dbReference type="InterPro" id="IPR008427">
    <property type="entry name" value="Extracellular_membr_CFEM_dom"/>
</dbReference>